<dbReference type="InterPro" id="IPR029039">
    <property type="entry name" value="Flavoprotein-like_sf"/>
</dbReference>
<evidence type="ECO:0000313" key="4">
    <source>
        <dbReference type="EMBL" id="MFD1789163.1"/>
    </source>
</evidence>
<dbReference type="EC" id="1.6.99.-" evidence="4"/>
<proteinExistence type="inferred from homology"/>
<evidence type="ECO:0000256" key="1">
    <source>
        <dbReference type="ARBA" id="ARBA00006252"/>
    </source>
</evidence>
<dbReference type="InterPro" id="IPR051545">
    <property type="entry name" value="NAD(P)H_dehydrogenase_qn"/>
</dbReference>
<dbReference type="EMBL" id="JBHUFC010000008">
    <property type="protein sequence ID" value="MFD1789163.1"/>
    <property type="molecule type" value="Genomic_DNA"/>
</dbReference>
<name>A0ABW4NGX8_9SPHN</name>
<dbReference type="SUPFAM" id="SSF52218">
    <property type="entry name" value="Flavoproteins"/>
    <property type="match status" value="1"/>
</dbReference>
<keyword evidence="5" id="KW-1185">Reference proteome</keyword>
<dbReference type="GO" id="GO:0016491">
    <property type="term" value="F:oxidoreductase activity"/>
    <property type="evidence" value="ECO:0007669"/>
    <property type="project" value="UniProtKB-KW"/>
</dbReference>
<keyword evidence="2 4" id="KW-0560">Oxidoreductase</keyword>
<comment type="caution">
    <text evidence="4">The sequence shown here is derived from an EMBL/GenBank/DDBJ whole genome shotgun (WGS) entry which is preliminary data.</text>
</comment>
<dbReference type="PANTHER" id="PTHR10204">
    <property type="entry name" value="NAD P H OXIDOREDUCTASE-RELATED"/>
    <property type="match status" value="1"/>
</dbReference>
<dbReference type="InterPro" id="IPR003680">
    <property type="entry name" value="Flavodoxin_fold"/>
</dbReference>
<gene>
    <name evidence="4" type="ORF">ACFSC3_16500</name>
</gene>
<dbReference type="EC" id="1.-.-.-" evidence="4"/>
<dbReference type="Pfam" id="PF02525">
    <property type="entry name" value="Flavodoxin_2"/>
    <property type="match status" value="1"/>
</dbReference>
<dbReference type="RefSeq" id="WP_380941498.1">
    <property type="nucleotide sequence ID" value="NZ_JBHUFC010000008.1"/>
</dbReference>
<accession>A0ABW4NGX8</accession>
<organism evidence="4 5">
    <name type="scientific">Sphingomonas floccifaciens</name>
    <dbReference type="NCBI Taxonomy" id="1844115"/>
    <lineage>
        <taxon>Bacteria</taxon>
        <taxon>Pseudomonadati</taxon>
        <taxon>Pseudomonadota</taxon>
        <taxon>Alphaproteobacteria</taxon>
        <taxon>Sphingomonadales</taxon>
        <taxon>Sphingomonadaceae</taxon>
        <taxon>Sphingomonas</taxon>
    </lineage>
</organism>
<evidence type="ECO:0000259" key="3">
    <source>
        <dbReference type="Pfam" id="PF02525"/>
    </source>
</evidence>
<protein>
    <submittedName>
        <fullName evidence="4">NAD(P)H-dependent oxidoreductase</fullName>
        <ecNumber evidence="4">1.-.-.-</ecNumber>
        <ecNumber evidence="4">1.6.99.-</ecNumber>
    </submittedName>
</protein>
<feature type="domain" description="Flavodoxin-like fold" evidence="3">
    <location>
        <begin position="26"/>
        <end position="212"/>
    </location>
</feature>
<dbReference type="PANTHER" id="PTHR10204:SF34">
    <property type="entry name" value="NAD(P)H DEHYDROGENASE [QUINONE] 1 ISOFORM 1"/>
    <property type="match status" value="1"/>
</dbReference>
<comment type="similarity">
    <text evidence="1">Belongs to the NAD(P)H dehydrogenase (quinone) family.</text>
</comment>
<reference evidence="5" key="1">
    <citation type="journal article" date="2019" name="Int. J. Syst. Evol. Microbiol.">
        <title>The Global Catalogue of Microorganisms (GCM) 10K type strain sequencing project: providing services to taxonomists for standard genome sequencing and annotation.</title>
        <authorList>
            <consortium name="The Broad Institute Genomics Platform"/>
            <consortium name="The Broad Institute Genome Sequencing Center for Infectious Disease"/>
            <person name="Wu L."/>
            <person name="Ma J."/>
        </authorList>
    </citation>
    <scope>NUCLEOTIDE SEQUENCE [LARGE SCALE GENOMIC DNA]</scope>
    <source>
        <strain evidence="5">Q85</strain>
    </source>
</reference>
<dbReference type="Gene3D" id="3.40.50.360">
    <property type="match status" value="1"/>
</dbReference>
<evidence type="ECO:0000313" key="5">
    <source>
        <dbReference type="Proteomes" id="UP001597283"/>
    </source>
</evidence>
<dbReference type="Proteomes" id="UP001597283">
    <property type="component" value="Unassembled WGS sequence"/>
</dbReference>
<evidence type="ECO:0000256" key="2">
    <source>
        <dbReference type="ARBA" id="ARBA00023002"/>
    </source>
</evidence>
<sequence>MGTSKRMTGANAMESTTRGRADTGFNHLVILANPAADGFDHAIATAYSQEVERLHQSVHVRDLYALGFDPVLRADERPTEPGWSPSPDVAAELELVRRCDIVVFIYPIWFGLPPAMLKGYVERVLGAGYSFRDLQVAAGQPPVAGKPLLSFSTSGASLPWLDEQGQVLSLKDIFDVYLWRGLGMSQADHVRIDSVVPGMNAAYAAEQLERVRAAAEKACANLASGRYREQAEAAVRRRAASEQDHAS</sequence>